<comment type="subunit">
    <text evidence="14">Homotetramer.</text>
</comment>
<comment type="function">
    <text evidence="14">Catalyzes the conversion of 4-hydroxy-tetrahydrodipicolinate (HTPA) to tetrahydrodipicolinate.</text>
</comment>
<evidence type="ECO:0000256" key="2">
    <source>
        <dbReference type="ARBA" id="ARBA00006642"/>
    </source>
</evidence>
<dbReference type="InterPro" id="IPR022663">
    <property type="entry name" value="DapB_C"/>
</dbReference>
<evidence type="ECO:0000259" key="16">
    <source>
        <dbReference type="Pfam" id="PF05173"/>
    </source>
</evidence>
<dbReference type="GO" id="GO:0051287">
    <property type="term" value="F:NAD binding"/>
    <property type="evidence" value="ECO:0007669"/>
    <property type="project" value="UniProtKB-UniRule"/>
</dbReference>
<dbReference type="UniPathway" id="UPA00034">
    <property type="reaction ID" value="UER00018"/>
</dbReference>
<feature type="binding site" evidence="14">
    <location>
        <position position="49"/>
    </location>
    <ligand>
        <name>NADP(+)</name>
        <dbReference type="ChEBI" id="CHEBI:58349"/>
    </ligand>
</feature>
<keyword evidence="3 14" id="KW-0963">Cytoplasm</keyword>
<dbReference type="PANTHER" id="PTHR20836:SF0">
    <property type="entry name" value="4-HYDROXY-TETRAHYDRODIPICOLINATE REDUCTASE 1, CHLOROPLASTIC-RELATED"/>
    <property type="match status" value="1"/>
</dbReference>
<dbReference type="InterPro" id="IPR022664">
    <property type="entry name" value="DapB_N_CS"/>
</dbReference>
<keyword evidence="7 14" id="KW-0560">Oxidoreductase</keyword>
<dbReference type="Gene3D" id="3.30.360.10">
    <property type="entry name" value="Dihydrodipicolinate Reductase, domain 2"/>
    <property type="match status" value="1"/>
</dbReference>
<evidence type="ECO:0000256" key="5">
    <source>
        <dbReference type="ARBA" id="ARBA00022857"/>
    </source>
</evidence>
<comment type="caution">
    <text evidence="17">The sequence shown here is derived from an EMBL/GenBank/DDBJ whole genome shotgun (WGS) entry which is preliminary data.</text>
</comment>
<dbReference type="GO" id="GO:0016726">
    <property type="term" value="F:oxidoreductase activity, acting on CH or CH2 groups, NAD or NADP as acceptor"/>
    <property type="evidence" value="ECO:0007669"/>
    <property type="project" value="UniProtKB-UniRule"/>
</dbReference>
<dbReference type="CDD" id="cd02274">
    <property type="entry name" value="DHDPR_N"/>
    <property type="match status" value="1"/>
</dbReference>
<protein>
    <recommendedName>
        <fullName evidence="11 14">4-hydroxy-tetrahydrodipicolinate reductase</fullName>
        <shortName evidence="14">HTPA reductase</shortName>
        <ecNumber evidence="11 14">1.17.1.8</ecNumber>
    </recommendedName>
</protein>
<feature type="binding site" evidence="14">
    <location>
        <position position="170"/>
    </location>
    <ligand>
        <name>(S)-2,3,4,5-tetrahydrodipicolinate</name>
        <dbReference type="ChEBI" id="CHEBI:16845"/>
    </ligand>
</feature>
<dbReference type="GO" id="GO:0005829">
    <property type="term" value="C:cytosol"/>
    <property type="evidence" value="ECO:0007669"/>
    <property type="project" value="TreeGrafter"/>
</dbReference>
<dbReference type="Pfam" id="PF01113">
    <property type="entry name" value="DapB_N"/>
    <property type="match status" value="1"/>
</dbReference>
<feature type="active site" description="Proton donor" evidence="14">
    <location>
        <position position="173"/>
    </location>
</feature>
<dbReference type="HAMAP" id="MF_00102">
    <property type="entry name" value="DapB"/>
    <property type="match status" value="1"/>
</dbReference>
<comment type="subcellular location">
    <subcellularLocation>
        <location evidence="1 14">Cytoplasm</location>
    </subcellularLocation>
</comment>
<evidence type="ECO:0000259" key="15">
    <source>
        <dbReference type="Pfam" id="PF01113"/>
    </source>
</evidence>
<keyword evidence="9 14" id="KW-0457">Lysine biosynthesis</keyword>
<evidence type="ECO:0000256" key="9">
    <source>
        <dbReference type="ARBA" id="ARBA00023154"/>
    </source>
</evidence>
<dbReference type="InterPro" id="IPR023940">
    <property type="entry name" value="DHDPR_bac"/>
</dbReference>
<dbReference type="InterPro" id="IPR000846">
    <property type="entry name" value="DapB_N"/>
</dbReference>
<gene>
    <name evidence="14" type="primary">dapB</name>
    <name evidence="17" type="ORF">Dace_2933</name>
</gene>
<reference evidence="17" key="1">
    <citation type="submission" date="2006-05" db="EMBL/GenBank/DDBJ databases">
        <title>Annotation of the draft genome assembly of Desulfuromonas acetoxidans DSM 684.</title>
        <authorList>
            <consortium name="US DOE Joint Genome Institute (JGI-ORNL)"/>
            <person name="Larimer F."/>
            <person name="Land M."/>
            <person name="Hauser L."/>
        </authorList>
    </citation>
    <scope>NUCLEOTIDE SEQUENCE [LARGE SCALE GENOMIC DNA]</scope>
    <source>
        <strain evidence="17">DSM 684</strain>
    </source>
</reference>
<evidence type="ECO:0000256" key="14">
    <source>
        <dbReference type="HAMAP-Rule" id="MF_00102"/>
    </source>
</evidence>
<evidence type="ECO:0000256" key="11">
    <source>
        <dbReference type="ARBA" id="ARBA00038983"/>
    </source>
</evidence>
<dbReference type="EMBL" id="AAEW02000002">
    <property type="protein sequence ID" value="EAT17067.1"/>
    <property type="molecule type" value="Genomic_DNA"/>
</dbReference>
<feature type="binding site" evidence="14">
    <location>
        <begin position="22"/>
        <end position="27"/>
    </location>
    <ligand>
        <name>NAD(+)</name>
        <dbReference type="ChEBI" id="CHEBI:57540"/>
    </ligand>
</feature>
<evidence type="ECO:0000256" key="8">
    <source>
        <dbReference type="ARBA" id="ARBA00023027"/>
    </source>
</evidence>
<dbReference type="Pfam" id="PF05173">
    <property type="entry name" value="DapB_C"/>
    <property type="match status" value="1"/>
</dbReference>
<evidence type="ECO:0000313" key="18">
    <source>
        <dbReference type="Proteomes" id="UP000005695"/>
    </source>
</evidence>
<organism evidence="17 18">
    <name type="scientific">Desulfuromonas acetoxidans (strain DSM 684 / 11070)</name>
    <dbReference type="NCBI Taxonomy" id="281689"/>
    <lineage>
        <taxon>Bacteria</taxon>
        <taxon>Pseudomonadati</taxon>
        <taxon>Thermodesulfobacteriota</taxon>
        <taxon>Desulfuromonadia</taxon>
        <taxon>Desulfuromonadales</taxon>
        <taxon>Desulfuromonadaceae</taxon>
        <taxon>Desulfuromonas</taxon>
    </lineage>
</organism>
<comment type="catalytic activity">
    <reaction evidence="12 14">
        <text>(S)-2,3,4,5-tetrahydrodipicolinate + NADP(+) + H2O = (2S,4S)-4-hydroxy-2,3,4,5-tetrahydrodipicolinate + NADPH + H(+)</text>
        <dbReference type="Rhea" id="RHEA:35331"/>
        <dbReference type="ChEBI" id="CHEBI:15377"/>
        <dbReference type="ChEBI" id="CHEBI:15378"/>
        <dbReference type="ChEBI" id="CHEBI:16845"/>
        <dbReference type="ChEBI" id="CHEBI:57783"/>
        <dbReference type="ChEBI" id="CHEBI:58349"/>
        <dbReference type="ChEBI" id="CHEBI:67139"/>
        <dbReference type="EC" id="1.17.1.8"/>
    </reaction>
</comment>
<keyword evidence="8 14" id="KW-0520">NAD</keyword>
<dbReference type="FunFam" id="3.40.50.720:FF:000048">
    <property type="entry name" value="4-hydroxy-tetrahydrodipicolinate reductase"/>
    <property type="match status" value="1"/>
</dbReference>
<dbReference type="FunFam" id="3.30.360.10:FF:000004">
    <property type="entry name" value="4-hydroxy-tetrahydrodipicolinate reductase"/>
    <property type="match status" value="1"/>
</dbReference>
<feature type="binding site" evidence="14">
    <location>
        <begin position="179"/>
        <end position="180"/>
    </location>
    <ligand>
        <name>(S)-2,3,4,5-tetrahydrodipicolinate</name>
        <dbReference type="ChEBI" id="CHEBI:16845"/>
    </ligand>
</feature>
<evidence type="ECO:0000256" key="6">
    <source>
        <dbReference type="ARBA" id="ARBA00022915"/>
    </source>
</evidence>
<dbReference type="PANTHER" id="PTHR20836">
    <property type="entry name" value="DIHYDRODIPICOLINATE REDUCTASE"/>
    <property type="match status" value="1"/>
</dbReference>
<dbReference type="PROSITE" id="PS01298">
    <property type="entry name" value="DAPB"/>
    <property type="match status" value="1"/>
</dbReference>
<feature type="binding site" evidence="14">
    <location>
        <begin position="136"/>
        <end position="139"/>
    </location>
    <ligand>
        <name>NAD(+)</name>
        <dbReference type="ChEBI" id="CHEBI:57540"/>
    </ligand>
</feature>
<proteinExistence type="inferred from homology"/>
<feature type="binding site" evidence="14">
    <location>
        <begin position="112"/>
        <end position="114"/>
    </location>
    <ligand>
        <name>NAD(+)</name>
        <dbReference type="ChEBI" id="CHEBI:57540"/>
    </ligand>
</feature>
<dbReference type="SUPFAM" id="SSF51735">
    <property type="entry name" value="NAD(P)-binding Rossmann-fold domains"/>
    <property type="match status" value="1"/>
</dbReference>
<dbReference type="NCBIfam" id="TIGR00036">
    <property type="entry name" value="dapB"/>
    <property type="match status" value="1"/>
</dbReference>
<feature type="active site" description="Proton donor/acceptor" evidence="14">
    <location>
        <position position="169"/>
    </location>
</feature>
<evidence type="ECO:0000256" key="12">
    <source>
        <dbReference type="ARBA" id="ARBA00049080"/>
    </source>
</evidence>
<keyword evidence="5 14" id="KW-0521">NADP</keyword>
<evidence type="ECO:0000256" key="4">
    <source>
        <dbReference type="ARBA" id="ARBA00022605"/>
    </source>
</evidence>
<evidence type="ECO:0000256" key="1">
    <source>
        <dbReference type="ARBA" id="ARBA00004496"/>
    </source>
</evidence>
<evidence type="ECO:0000256" key="7">
    <source>
        <dbReference type="ARBA" id="ARBA00023002"/>
    </source>
</evidence>
<comment type="similarity">
    <text evidence="2 14">Belongs to the DapB family.</text>
</comment>
<evidence type="ECO:0000256" key="3">
    <source>
        <dbReference type="ARBA" id="ARBA00022490"/>
    </source>
</evidence>
<dbReference type="GO" id="GO:0019877">
    <property type="term" value="P:diaminopimelate biosynthetic process"/>
    <property type="evidence" value="ECO:0007669"/>
    <property type="project" value="UniProtKB-UniRule"/>
</dbReference>
<keyword evidence="18" id="KW-1185">Reference proteome</keyword>
<dbReference type="EC" id="1.17.1.8" evidence="11 14"/>
<comment type="catalytic activity">
    <reaction evidence="13 14">
        <text>(S)-2,3,4,5-tetrahydrodipicolinate + NAD(+) + H2O = (2S,4S)-4-hydroxy-2,3,4,5-tetrahydrodipicolinate + NADH + H(+)</text>
        <dbReference type="Rhea" id="RHEA:35323"/>
        <dbReference type="ChEBI" id="CHEBI:15377"/>
        <dbReference type="ChEBI" id="CHEBI:15378"/>
        <dbReference type="ChEBI" id="CHEBI:16845"/>
        <dbReference type="ChEBI" id="CHEBI:57540"/>
        <dbReference type="ChEBI" id="CHEBI:57945"/>
        <dbReference type="ChEBI" id="CHEBI:67139"/>
        <dbReference type="EC" id="1.17.1.8"/>
    </reaction>
</comment>
<comment type="pathway">
    <text evidence="10 14">Amino-acid biosynthesis; L-lysine biosynthesis via DAP pathway; (S)-tetrahydrodipicolinate from L-aspartate: step 4/4.</text>
</comment>
<keyword evidence="4 14" id="KW-0028">Amino-acid biosynthesis</keyword>
<comment type="caution">
    <text evidence="14">Was originally thought to be a dihydrodipicolinate reductase (DHDPR), catalyzing the conversion of dihydrodipicolinate to tetrahydrodipicolinate. However, it was shown in E.coli that the substrate of the enzymatic reaction is not dihydrodipicolinate (DHDP) but in fact (2S,4S)-4-hydroxy-2,3,4,5-tetrahydrodipicolinic acid (HTPA), the product released by the DapA-catalyzed reaction.</text>
</comment>
<dbReference type="SUPFAM" id="SSF55347">
    <property type="entry name" value="Glyceraldehyde-3-phosphate dehydrogenase-like, C-terminal domain"/>
    <property type="match status" value="1"/>
</dbReference>
<sequence length="281" mass="30175">MLYSPDSNVTKESFMLKIAVTGAAGRMGGHLIKAVTDAEGITLAAAIERPGHPMVGQDAGILAGCGALNVLISDQLEASLKAVDVLIDFTFPDVTLANAEICAKVKTNMVIGSTGFTPEQRQQLADTTGNIAVMLAPNMSVGVNACFKLLKEAANILGDGFDVEVVELHHNKKKDSPSGTAVRMGEVVADALGRDYNKVANYHREGMCGERTKEEIGMQTVRGGDIVGEHTVYFIGMGERIEITHRAMSREMFSRGAARACQWIKDKAPGMYDMQDVLDLK</sequence>
<dbReference type="Gene3D" id="3.40.50.720">
    <property type="entry name" value="NAD(P)-binding Rossmann-like Domain"/>
    <property type="match status" value="1"/>
</dbReference>
<dbReference type="GO" id="GO:0050661">
    <property type="term" value="F:NADP binding"/>
    <property type="evidence" value="ECO:0007669"/>
    <property type="project" value="UniProtKB-UniRule"/>
</dbReference>
<name>Q1K3A7_DESA6</name>
<dbReference type="AlphaFoldDB" id="Q1K3A7"/>
<feature type="domain" description="Dihydrodipicolinate reductase N-terminal" evidence="15">
    <location>
        <begin position="17"/>
        <end position="139"/>
    </location>
</feature>
<feature type="binding site" evidence="14">
    <location>
        <position position="48"/>
    </location>
    <ligand>
        <name>NAD(+)</name>
        <dbReference type="ChEBI" id="CHEBI:57540"/>
    </ligand>
</feature>
<dbReference type="InterPro" id="IPR036291">
    <property type="entry name" value="NAD(P)-bd_dom_sf"/>
</dbReference>
<evidence type="ECO:0000256" key="10">
    <source>
        <dbReference type="ARBA" id="ARBA00037922"/>
    </source>
</evidence>
<accession>Q1K3A7</accession>
<dbReference type="PIRSF" id="PIRSF000161">
    <property type="entry name" value="DHPR"/>
    <property type="match status" value="1"/>
</dbReference>
<dbReference type="GO" id="GO:0009089">
    <property type="term" value="P:lysine biosynthetic process via diaminopimelate"/>
    <property type="evidence" value="ECO:0007669"/>
    <property type="project" value="UniProtKB-UniRule"/>
</dbReference>
<keyword evidence="6 14" id="KW-0220">Diaminopimelate biosynthesis</keyword>
<feature type="domain" description="Dihydrodipicolinate reductase C-terminal" evidence="16">
    <location>
        <begin position="142"/>
        <end position="278"/>
    </location>
</feature>
<dbReference type="Proteomes" id="UP000005695">
    <property type="component" value="Unassembled WGS sequence"/>
</dbReference>
<evidence type="ECO:0000256" key="13">
    <source>
        <dbReference type="ARBA" id="ARBA00049396"/>
    </source>
</evidence>
<reference evidence="17" key="2">
    <citation type="submission" date="2006-05" db="EMBL/GenBank/DDBJ databases">
        <title>Sequencing of the draft genome and assembly of Desulfuromonas acetoxidans DSM 684.</title>
        <authorList>
            <consortium name="US DOE Joint Genome Institute (JGI-PGF)"/>
            <person name="Copeland A."/>
            <person name="Lucas S."/>
            <person name="Lapidus A."/>
            <person name="Barry K."/>
            <person name="Detter J.C."/>
            <person name="Glavina del Rio T."/>
            <person name="Hammon N."/>
            <person name="Israni S."/>
            <person name="Dalin E."/>
            <person name="Tice H."/>
            <person name="Bruce D."/>
            <person name="Pitluck S."/>
            <person name="Richardson P."/>
        </authorList>
    </citation>
    <scope>NUCLEOTIDE SEQUENCE [LARGE SCALE GENOMIC DNA]</scope>
    <source>
        <strain evidence="17">DSM 684</strain>
    </source>
</reference>
<evidence type="ECO:0000313" key="17">
    <source>
        <dbReference type="EMBL" id="EAT17067.1"/>
    </source>
</evidence>
<dbReference type="GO" id="GO:0008839">
    <property type="term" value="F:4-hydroxy-tetrahydrodipicolinate reductase"/>
    <property type="evidence" value="ECO:0007669"/>
    <property type="project" value="UniProtKB-UniRule"/>
</dbReference>